<feature type="domain" description="Glycosyltransferase 2-like" evidence="7">
    <location>
        <begin position="5"/>
        <end position="134"/>
    </location>
</feature>
<evidence type="ECO:0000256" key="6">
    <source>
        <dbReference type="ARBA" id="ARBA00023136"/>
    </source>
</evidence>
<dbReference type="CDD" id="cd00761">
    <property type="entry name" value="Glyco_tranf_GTA_type"/>
    <property type="match status" value="1"/>
</dbReference>
<dbReference type="SUPFAM" id="SSF53448">
    <property type="entry name" value="Nucleotide-diphospho-sugar transferases"/>
    <property type="match status" value="1"/>
</dbReference>
<comment type="subcellular location">
    <subcellularLocation>
        <location evidence="1">Cell membrane</location>
        <topology evidence="1">Peripheral membrane protein</topology>
    </subcellularLocation>
</comment>
<protein>
    <submittedName>
        <fullName evidence="8">Bifunctional glycosyltransferase family 2 protein/CDP-glycerol:glycerophosphate glycerophosphotransferase</fullName>
    </submittedName>
</protein>
<dbReference type="Pfam" id="PF00535">
    <property type="entry name" value="Glycos_transf_2"/>
    <property type="match status" value="1"/>
</dbReference>
<dbReference type="InterPro" id="IPR007554">
    <property type="entry name" value="Glycerophosphate_synth"/>
</dbReference>
<evidence type="ECO:0000256" key="1">
    <source>
        <dbReference type="ARBA" id="ARBA00004202"/>
    </source>
</evidence>
<evidence type="ECO:0000256" key="4">
    <source>
        <dbReference type="ARBA" id="ARBA00022679"/>
    </source>
</evidence>
<keyword evidence="3" id="KW-1003">Cell membrane</keyword>
<reference evidence="8" key="1">
    <citation type="journal article" date="2022" name="Cell">
        <title>Design, construction, and in vivo augmentation of a complex gut microbiome.</title>
        <authorList>
            <person name="Cheng A.G."/>
            <person name="Ho P.Y."/>
            <person name="Aranda-Diaz A."/>
            <person name="Jain S."/>
            <person name="Yu F.B."/>
            <person name="Meng X."/>
            <person name="Wang M."/>
            <person name="Iakiviak M."/>
            <person name="Nagashima K."/>
            <person name="Zhao A."/>
            <person name="Murugkar P."/>
            <person name="Patil A."/>
            <person name="Atabakhsh K."/>
            <person name="Weakley A."/>
            <person name="Yan J."/>
            <person name="Brumbaugh A.R."/>
            <person name="Higginbottom S."/>
            <person name="Dimas A."/>
            <person name="Shiver A.L."/>
            <person name="Deutschbauer A."/>
            <person name="Neff N."/>
            <person name="Sonnenburg J.L."/>
            <person name="Huang K.C."/>
            <person name="Fischbach M.A."/>
        </authorList>
    </citation>
    <scope>NUCLEOTIDE SEQUENCE</scope>
    <source>
        <strain evidence="8">DSM 19829</strain>
    </source>
</reference>
<dbReference type="RefSeq" id="WP_028528185.1">
    <property type="nucleotide sequence ID" value="NZ_CABLBR010000008.1"/>
</dbReference>
<keyword evidence="5" id="KW-0777">Teichoic acid biosynthesis</keyword>
<dbReference type="InterPro" id="IPR043149">
    <property type="entry name" value="TagF_N"/>
</dbReference>
<evidence type="ECO:0000256" key="2">
    <source>
        <dbReference type="ARBA" id="ARBA00010488"/>
    </source>
</evidence>
<evidence type="ECO:0000313" key="9">
    <source>
        <dbReference type="Proteomes" id="UP001060164"/>
    </source>
</evidence>
<evidence type="ECO:0000256" key="5">
    <source>
        <dbReference type="ARBA" id="ARBA00022944"/>
    </source>
</evidence>
<accession>A0ABY5VD37</accession>
<keyword evidence="6" id="KW-0472">Membrane</keyword>
<dbReference type="SUPFAM" id="SSF53756">
    <property type="entry name" value="UDP-Glycosyltransferase/glycogen phosphorylase"/>
    <property type="match status" value="1"/>
</dbReference>
<proteinExistence type="inferred from homology"/>
<evidence type="ECO:0000259" key="7">
    <source>
        <dbReference type="Pfam" id="PF00535"/>
    </source>
</evidence>
<gene>
    <name evidence="8" type="ORF">NQ502_13510</name>
</gene>
<organism evidence="8 9">
    <name type="scientific">Ruminococcus gauvreauii</name>
    <dbReference type="NCBI Taxonomy" id="438033"/>
    <lineage>
        <taxon>Bacteria</taxon>
        <taxon>Bacillati</taxon>
        <taxon>Bacillota</taxon>
        <taxon>Clostridia</taxon>
        <taxon>Eubacteriales</taxon>
        <taxon>Oscillospiraceae</taxon>
        <taxon>Ruminococcus</taxon>
    </lineage>
</organism>
<name>A0ABY5VD37_9FIRM</name>
<dbReference type="EMBL" id="CP102290">
    <property type="protein sequence ID" value="UWP58395.1"/>
    <property type="molecule type" value="Genomic_DNA"/>
</dbReference>
<evidence type="ECO:0000313" key="8">
    <source>
        <dbReference type="EMBL" id="UWP58395.1"/>
    </source>
</evidence>
<keyword evidence="4" id="KW-0808">Transferase</keyword>
<dbReference type="InterPro" id="IPR043148">
    <property type="entry name" value="TagF_C"/>
</dbReference>
<dbReference type="Gene3D" id="3.40.50.12580">
    <property type="match status" value="1"/>
</dbReference>
<evidence type="ECO:0000256" key="3">
    <source>
        <dbReference type="ARBA" id="ARBA00022475"/>
    </source>
</evidence>
<dbReference type="InterPro" id="IPR029044">
    <property type="entry name" value="Nucleotide-diphossugar_trans"/>
</dbReference>
<dbReference type="Proteomes" id="UP001060164">
    <property type="component" value="Chromosome"/>
</dbReference>
<keyword evidence="9" id="KW-1185">Reference proteome</keyword>
<sequence length="968" mass="112426">MCKISVIVPVYKVERYLRTCLDSLVNQTLEDIEIIAVNDGSPDNSPAILEEYEKKYSPKVRVYSIENHGVSYARNYGADRANGEYLLFVDSDDFVEPQMCEVLYEKASGDGNDIVLCNRNNIYENPGGKDTVNKNFMMTASQNFTISQYPFELCWISPFPWDKLVRRELFLSVKFTENMRFEDLAYVLKLACVAKNIGVVKDHLYNYRRTTTGGFLNSFSEDTLDIVKAFDDVMSFMKEHEFDVCYREELAYICTRHFFYRYPALFYIKEASLKLKKRMVKETHDFLDRNFPDWRENHYLKYSSSPAVKKRLKLYCSRNKMLISVTLNRIVPQGIQQRVRALGKKISGFLHELKHARSRKRVIAQKLKFLRVFRRSAGYDYTLACLKSGVSKKQIFLESSRGEDIGSDIFHMIRIFHRPEFEEYQILLAVSEKSRQKWEKLSQMYQLDRVQTLEVNSQAYTEALAASGYLITDTPLPGYFVKREGQVYFHIPNETPLKMLGRQVQGREFALGDEQRNSLISDVMLFQNEYSRDIFLDDYMLHNIYPGKIMLAGHPRSSALIQGEMSERIIRDCGLSGKQVIAYMPVWRGAQIKKNFEIQLKIIYQYLSQIDRLLTDDQLFFVKLHPYVADAVDYSVYRHIRSFPEEYETYDFLSAADVLVTDYSGVMFDFGVTGRKMILFTYDREAYLSENGMYIDLDDLGLPIVDTAETLISEIAEPNAGYGEFRERYCSFDVADTAEKVCRSLVSVGGGVETESAETAAKREKVLIYLDNISDKINFSKLIQEINQVNTNECDYYICFKESAAQKNTLVLRELKKEIGYLPLAGGLDATNGELAARRMYLRLGMKNGMINRKMKRLCERELKKYFGNAEFDYVIYFNGMSLMNLKMLSYMHGKKICNLTKFSLESYQNKKAYRSKVDSMMKGKAGFDVYCINQEFTGTGIYQKTKNKENYRVMDLDHSSIRRMMEV</sequence>
<dbReference type="Gene3D" id="3.40.50.11820">
    <property type="match status" value="1"/>
</dbReference>
<dbReference type="Gene3D" id="3.90.550.10">
    <property type="entry name" value="Spore Coat Polysaccharide Biosynthesis Protein SpsA, Chain A"/>
    <property type="match status" value="1"/>
</dbReference>
<dbReference type="PANTHER" id="PTHR22916:SF3">
    <property type="entry name" value="UDP-GLCNAC:BETAGAL BETA-1,3-N-ACETYLGLUCOSAMINYLTRANSFERASE-LIKE PROTEIN 1"/>
    <property type="match status" value="1"/>
</dbReference>
<comment type="similarity">
    <text evidence="2">Belongs to the CDP-glycerol glycerophosphotransferase family.</text>
</comment>
<dbReference type="PANTHER" id="PTHR22916">
    <property type="entry name" value="GLYCOSYLTRANSFERASE"/>
    <property type="match status" value="1"/>
</dbReference>
<dbReference type="Pfam" id="PF04464">
    <property type="entry name" value="Glyphos_transf"/>
    <property type="match status" value="1"/>
</dbReference>
<dbReference type="InterPro" id="IPR001173">
    <property type="entry name" value="Glyco_trans_2-like"/>
</dbReference>